<feature type="transmembrane region" description="Helical" evidence="1">
    <location>
        <begin position="145"/>
        <end position="164"/>
    </location>
</feature>
<sequence>MSSTPRWLRVIAVPGMLLVGVGIAVQSRVNGQLGDELGTGLLAPVVTAMFTFCVGVVITSLVIAASPRQRRNFAHFRRSLGTHALPWRFIWGGALGTLFVLGQATAVGPLGLAVFTMAVVLGQTAGGAAADRVGLGPGGPQPLSVPRIIAAATALAAVVLAGVGRLGSGGDASTTVVTTLLIFTVGVGVGTAIQQALNGRVGAVAGPYVAAWLNTAVGSVVLICALGAALLLPHDFGAWPTQWWLYTGGPLGVSFIAASALLVRVHGVLVLMLCTIAGQMAAAWAIAVAESGGVPWTTHVATTLVILGVGIAVLARRRVV</sequence>
<dbReference type="InterPro" id="IPR006750">
    <property type="entry name" value="YdcZ"/>
</dbReference>
<dbReference type="EMBL" id="CP099489">
    <property type="protein sequence ID" value="USQ79278.1"/>
    <property type="molecule type" value="Genomic_DNA"/>
</dbReference>
<dbReference type="RefSeq" id="WP_252592235.1">
    <property type="nucleotide sequence ID" value="NZ_CP099489.1"/>
</dbReference>
<feature type="transmembrane region" description="Helical" evidence="1">
    <location>
        <begin position="243"/>
        <end position="263"/>
    </location>
</feature>
<keyword evidence="1" id="KW-0472">Membrane</keyword>
<feature type="transmembrane region" description="Helical" evidence="1">
    <location>
        <begin position="268"/>
        <end position="287"/>
    </location>
</feature>
<reference evidence="2" key="1">
    <citation type="submission" date="2022-06" db="EMBL/GenBank/DDBJ databases">
        <title>Ornithinimicrobium HY1793.</title>
        <authorList>
            <person name="Huang Y."/>
        </authorList>
    </citation>
    <scope>NUCLEOTIDE SEQUENCE</scope>
    <source>
        <strain evidence="2">HY1793</strain>
    </source>
</reference>
<dbReference type="PANTHER" id="PTHR34821">
    <property type="entry name" value="INNER MEMBRANE PROTEIN YDCZ"/>
    <property type="match status" value="1"/>
</dbReference>
<keyword evidence="1" id="KW-1133">Transmembrane helix</keyword>
<dbReference type="Pfam" id="PF04657">
    <property type="entry name" value="DMT_YdcZ"/>
    <property type="match status" value="2"/>
</dbReference>
<evidence type="ECO:0000313" key="2">
    <source>
        <dbReference type="EMBL" id="USQ79278.1"/>
    </source>
</evidence>
<keyword evidence="1" id="KW-0812">Transmembrane</keyword>
<proteinExistence type="predicted"/>
<gene>
    <name evidence="2" type="ORF">NF556_16950</name>
</gene>
<feature type="transmembrane region" description="Helical" evidence="1">
    <location>
        <begin position="110"/>
        <end position="133"/>
    </location>
</feature>
<feature type="transmembrane region" description="Helical" evidence="1">
    <location>
        <begin position="209"/>
        <end position="231"/>
    </location>
</feature>
<evidence type="ECO:0000313" key="3">
    <source>
        <dbReference type="Proteomes" id="UP001056455"/>
    </source>
</evidence>
<keyword evidence="3" id="KW-1185">Reference proteome</keyword>
<dbReference type="PANTHER" id="PTHR34821:SF2">
    <property type="entry name" value="INNER MEMBRANE PROTEIN YDCZ"/>
    <property type="match status" value="1"/>
</dbReference>
<dbReference type="Proteomes" id="UP001056455">
    <property type="component" value="Chromosome"/>
</dbReference>
<protein>
    <submittedName>
        <fullName evidence="2">DMT family transporter</fullName>
    </submittedName>
</protein>
<feature type="transmembrane region" description="Helical" evidence="1">
    <location>
        <begin position="293"/>
        <end position="315"/>
    </location>
</feature>
<evidence type="ECO:0000256" key="1">
    <source>
        <dbReference type="SAM" id="Phobius"/>
    </source>
</evidence>
<name>A0ABY4YSE0_9MICO</name>
<feature type="transmembrane region" description="Helical" evidence="1">
    <location>
        <begin position="7"/>
        <end position="29"/>
    </location>
</feature>
<feature type="transmembrane region" description="Helical" evidence="1">
    <location>
        <begin position="85"/>
        <end position="104"/>
    </location>
</feature>
<feature type="transmembrane region" description="Helical" evidence="1">
    <location>
        <begin position="41"/>
        <end position="64"/>
    </location>
</feature>
<feature type="transmembrane region" description="Helical" evidence="1">
    <location>
        <begin position="176"/>
        <end position="197"/>
    </location>
</feature>
<organism evidence="2 3">
    <name type="scientific">Ornithinimicrobium faecis</name>
    <dbReference type="NCBI Taxonomy" id="2934158"/>
    <lineage>
        <taxon>Bacteria</taxon>
        <taxon>Bacillati</taxon>
        <taxon>Actinomycetota</taxon>
        <taxon>Actinomycetes</taxon>
        <taxon>Micrococcales</taxon>
        <taxon>Ornithinimicrobiaceae</taxon>
        <taxon>Ornithinimicrobium</taxon>
    </lineage>
</organism>
<accession>A0ABY4YSE0</accession>